<dbReference type="SUPFAM" id="SSF51735">
    <property type="entry name" value="NAD(P)-binding Rossmann-fold domains"/>
    <property type="match status" value="1"/>
</dbReference>
<dbReference type="AlphaFoldDB" id="A0A2P2CAD2"/>
<organism evidence="4">
    <name type="scientific">metagenome</name>
    <dbReference type="NCBI Taxonomy" id="256318"/>
    <lineage>
        <taxon>unclassified sequences</taxon>
        <taxon>metagenomes</taxon>
    </lineage>
</organism>
<dbReference type="Gene3D" id="3.40.50.720">
    <property type="entry name" value="NAD(P)-binding Rossmann-like Domain"/>
    <property type="match status" value="1"/>
</dbReference>
<dbReference type="InterPro" id="IPR036291">
    <property type="entry name" value="NAD(P)-bd_dom_sf"/>
</dbReference>
<keyword evidence="3" id="KW-0520">NAD</keyword>
<dbReference type="InterPro" id="IPR023985">
    <property type="entry name" value="SDR_subfam_1"/>
</dbReference>
<evidence type="ECO:0000256" key="2">
    <source>
        <dbReference type="ARBA" id="ARBA00023002"/>
    </source>
</evidence>
<dbReference type="PRINTS" id="PR00080">
    <property type="entry name" value="SDRFAMILY"/>
</dbReference>
<reference evidence="4" key="1">
    <citation type="submission" date="2015-08" db="EMBL/GenBank/DDBJ databases">
        <authorList>
            <person name="Babu N.S."/>
            <person name="Beckwith C.J."/>
            <person name="Beseler K.G."/>
            <person name="Brison A."/>
            <person name="Carone J.V."/>
            <person name="Caskin T.P."/>
            <person name="Diamond M."/>
            <person name="Durham M.E."/>
            <person name="Foxe J.M."/>
            <person name="Go M."/>
            <person name="Henderson B.A."/>
            <person name="Jones I.B."/>
            <person name="McGettigan J.A."/>
            <person name="Micheletti S.J."/>
            <person name="Nasrallah M.E."/>
            <person name="Ortiz D."/>
            <person name="Piller C.R."/>
            <person name="Privatt S.R."/>
            <person name="Schneider S.L."/>
            <person name="Sharp S."/>
            <person name="Smith T.C."/>
            <person name="Stanton J.D."/>
            <person name="Ullery H.E."/>
            <person name="Wilson R.J."/>
            <person name="Serrano M.G."/>
            <person name="Buck G."/>
            <person name="Lee V."/>
            <person name="Wang Y."/>
            <person name="Carvalho R."/>
            <person name="Voegtly L."/>
            <person name="Shi R."/>
            <person name="Duckworth R."/>
            <person name="Johnson A."/>
            <person name="Loviza R."/>
            <person name="Walstead R."/>
            <person name="Shah Z."/>
            <person name="Kiflezghi M."/>
            <person name="Wade K."/>
            <person name="Ball S.L."/>
            <person name="Bradley K.W."/>
            <person name="Asai D.J."/>
            <person name="Bowman C.A."/>
            <person name="Russell D.A."/>
            <person name="Pope W.H."/>
            <person name="Jacobs-Sera D."/>
            <person name="Hendrix R.W."/>
            <person name="Hatfull G.F."/>
        </authorList>
    </citation>
    <scope>NUCLEOTIDE SEQUENCE</scope>
</reference>
<dbReference type="InterPro" id="IPR002347">
    <property type="entry name" value="SDR_fam"/>
</dbReference>
<proteinExistence type="inferred from homology"/>
<name>A0A2P2CAD2_9ZZZZ</name>
<evidence type="ECO:0000256" key="1">
    <source>
        <dbReference type="ARBA" id="ARBA00006484"/>
    </source>
</evidence>
<dbReference type="InterPro" id="IPR020904">
    <property type="entry name" value="Sc_DH/Rdtase_CS"/>
</dbReference>
<dbReference type="PANTHER" id="PTHR24321">
    <property type="entry name" value="DEHYDROGENASES, SHORT CHAIN"/>
    <property type="match status" value="1"/>
</dbReference>
<dbReference type="NCBIfam" id="TIGR03971">
    <property type="entry name" value="SDR_subfam_1"/>
    <property type="match status" value="1"/>
</dbReference>
<dbReference type="GO" id="GO:0016491">
    <property type="term" value="F:oxidoreductase activity"/>
    <property type="evidence" value="ECO:0007669"/>
    <property type="project" value="UniProtKB-KW"/>
</dbReference>
<keyword evidence="2" id="KW-0560">Oxidoreductase</keyword>
<dbReference type="EMBL" id="CZKA01000050">
    <property type="protein sequence ID" value="CUR58916.1"/>
    <property type="molecule type" value="Genomic_DNA"/>
</dbReference>
<dbReference type="PRINTS" id="PR00081">
    <property type="entry name" value="GDHRDH"/>
</dbReference>
<comment type="similarity">
    <text evidence="1">Belongs to the short-chain dehydrogenases/reductases (SDR) family.</text>
</comment>
<protein>
    <submittedName>
        <fullName evidence="4">Short-chain dehydrogenase/reductase SDR</fullName>
    </submittedName>
</protein>
<evidence type="ECO:0000313" key="4">
    <source>
        <dbReference type="EMBL" id="CUR58916.1"/>
    </source>
</evidence>
<evidence type="ECO:0000256" key="3">
    <source>
        <dbReference type="ARBA" id="ARBA00023027"/>
    </source>
</evidence>
<dbReference type="PROSITE" id="PS00061">
    <property type="entry name" value="ADH_SHORT"/>
    <property type="match status" value="1"/>
</dbReference>
<dbReference type="FunFam" id="3.40.50.720:FF:000084">
    <property type="entry name" value="Short-chain dehydrogenase reductase"/>
    <property type="match status" value="1"/>
</dbReference>
<dbReference type="PANTHER" id="PTHR24321:SF8">
    <property type="entry name" value="ESTRADIOL 17-BETA-DEHYDROGENASE 8-RELATED"/>
    <property type="match status" value="1"/>
</dbReference>
<gene>
    <name evidence="4" type="ORF">NOCA2540108</name>
</gene>
<dbReference type="CDD" id="cd05233">
    <property type="entry name" value="SDR_c"/>
    <property type="match status" value="1"/>
</dbReference>
<dbReference type="Pfam" id="PF00106">
    <property type="entry name" value="adh_short"/>
    <property type="match status" value="1"/>
</dbReference>
<sequence length="282" mass="29176">MGVLDGKVALVTGAARAQGRAHAVALASRGADLILCDVASDNPSIAYPMGTEAELEETVQLVVGLGRRVVSRSADVRSQVELDELVSAGVSELGRVDVLIANAGVFHMSPFWELSEDHWAAVVDTNLGGVWRSAKAVMPYMIEQGGGSMVLVSSVNGLEPADGWAHYAASKHGVIGLMRSIALEGARHGVRCNAVCPGFVKSGMTTAQSLLDVLAGHPDAGPEVLEQAGLAYHPTKGLSYLEPEQVAEVAAFLASPAAEAVTGVALPVDAGHLLVAGRVTRT</sequence>
<accession>A0A2P2CAD2</accession>